<feature type="transmembrane region" description="Helical" evidence="13">
    <location>
        <begin position="382"/>
        <end position="401"/>
    </location>
</feature>
<feature type="transmembrane region" description="Helical" evidence="13">
    <location>
        <begin position="12"/>
        <end position="30"/>
    </location>
</feature>
<keyword evidence="6" id="KW-0050">Antiport</keyword>
<dbReference type="PIRSF" id="PIRSF006603">
    <property type="entry name" value="DinF"/>
    <property type="match status" value="1"/>
</dbReference>
<evidence type="ECO:0000256" key="8">
    <source>
        <dbReference type="ARBA" id="ARBA00022692"/>
    </source>
</evidence>
<organism evidence="14 15">
    <name type="scientific">Clostridium malenominatum</name>
    <dbReference type="NCBI Taxonomy" id="1539"/>
    <lineage>
        <taxon>Bacteria</taxon>
        <taxon>Bacillati</taxon>
        <taxon>Bacillota</taxon>
        <taxon>Clostridia</taxon>
        <taxon>Eubacteriales</taxon>
        <taxon>Clostridiaceae</taxon>
        <taxon>Clostridium</taxon>
    </lineage>
</organism>
<dbReference type="NCBIfam" id="TIGR00797">
    <property type="entry name" value="matE"/>
    <property type="match status" value="1"/>
</dbReference>
<dbReference type="Pfam" id="PF01554">
    <property type="entry name" value="MatE"/>
    <property type="match status" value="2"/>
</dbReference>
<dbReference type="InterPro" id="IPR002528">
    <property type="entry name" value="MATE_fam"/>
</dbReference>
<feature type="transmembrane region" description="Helical" evidence="13">
    <location>
        <begin position="314"/>
        <end position="334"/>
    </location>
</feature>
<evidence type="ECO:0000256" key="7">
    <source>
        <dbReference type="ARBA" id="ARBA00022475"/>
    </source>
</evidence>
<evidence type="ECO:0000313" key="14">
    <source>
        <dbReference type="EMBL" id="GAA0728605.1"/>
    </source>
</evidence>
<feature type="transmembrane region" description="Helical" evidence="13">
    <location>
        <begin position="132"/>
        <end position="157"/>
    </location>
</feature>
<feature type="transmembrane region" description="Helical" evidence="13">
    <location>
        <begin position="95"/>
        <end position="120"/>
    </location>
</feature>
<evidence type="ECO:0000313" key="15">
    <source>
        <dbReference type="Proteomes" id="UP001500339"/>
    </source>
</evidence>
<evidence type="ECO:0000256" key="10">
    <source>
        <dbReference type="ARBA" id="ARBA00023065"/>
    </source>
</evidence>
<evidence type="ECO:0000256" key="12">
    <source>
        <dbReference type="ARBA" id="ARBA00031636"/>
    </source>
</evidence>
<dbReference type="PANTHER" id="PTHR43298:SF2">
    <property type="entry name" value="FMN_FAD EXPORTER YEEO-RELATED"/>
    <property type="match status" value="1"/>
</dbReference>
<evidence type="ECO:0000256" key="4">
    <source>
        <dbReference type="ARBA" id="ARBA00020268"/>
    </source>
</evidence>
<comment type="subcellular location">
    <subcellularLocation>
        <location evidence="2">Cell membrane</location>
        <topology evidence="2">Multi-pass membrane protein</topology>
    </subcellularLocation>
</comment>
<evidence type="ECO:0000256" key="1">
    <source>
        <dbReference type="ARBA" id="ARBA00003408"/>
    </source>
</evidence>
<keyword evidence="11 13" id="KW-0472">Membrane</keyword>
<reference evidence="15" key="1">
    <citation type="journal article" date="2019" name="Int. J. Syst. Evol. Microbiol.">
        <title>The Global Catalogue of Microorganisms (GCM) 10K type strain sequencing project: providing services to taxonomists for standard genome sequencing and annotation.</title>
        <authorList>
            <consortium name="The Broad Institute Genomics Platform"/>
            <consortium name="The Broad Institute Genome Sequencing Center for Infectious Disease"/>
            <person name="Wu L."/>
            <person name="Ma J."/>
        </authorList>
    </citation>
    <scope>NUCLEOTIDE SEQUENCE [LARGE SCALE GENOMIC DNA]</scope>
    <source>
        <strain evidence="15">JCM 1405</strain>
    </source>
</reference>
<keyword evidence="8 13" id="KW-0812">Transmembrane</keyword>
<dbReference type="CDD" id="cd13138">
    <property type="entry name" value="MATE_yoeA_like"/>
    <property type="match status" value="1"/>
</dbReference>
<accession>A0ABP3UDZ1</accession>
<evidence type="ECO:0000256" key="9">
    <source>
        <dbReference type="ARBA" id="ARBA00022989"/>
    </source>
</evidence>
<evidence type="ECO:0000256" key="11">
    <source>
        <dbReference type="ARBA" id="ARBA00023136"/>
    </source>
</evidence>
<feature type="transmembrane region" description="Helical" evidence="13">
    <location>
        <begin position="191"/>
        <end position="211"/>
    </location>
</feature>
<feature type="transmembrane region" description="Helical" evidence="13">
    <location>
        <begin position="164"/>
        <end position="185"/>
    </location>
</feature>
<proteinExistence type="inferred from homology"/>
<feature type="transmembrane region" description="Helical" evidence="13">
    <location>
        <begin position="354"/>
        <end position="375"/>
    </location>
</feature>
<feature type="transmembrane region" description="Helical" evidence="13">
    <location>
        <begin position="50"/>
        <end position="75"/>
    </location>
</feature>
<evidence type="ECO:0000256" key="3">
    <source>
        <dbReference type="ARBA" id="ARBA00010199"/>
    </source>
</evidence>
<evidence type="ECO:0000256" key="13">
    <source>
        <dbReference type="SAM" id="Phobius"/>
    </source>
</evidence>
<evidence type="ECO:0000256" key="5">
    <source>
        <dbReference type="ARBA" id="ARBA00022448"/>
    </source>
</evidence>
<evidence type="ECO:0000256" key="2">
    <source>
        <dbReference type="ARBA" id="ARBA00004651"/>
    </source>
</evidence>
<protein>
    <recommendedName>
        <fullName evidence="4">Probable multidrug resistance protein NorM</fullName>
    </recommendedName>
    <alternativeName>
        <fullName evidence="12">Multidrug-efflux transporter</fullName>
    </alternativeName>
</protein>
<dbReference type="EMBL" id="BAAACF010000003">
    <property type="protein sequence ID" value="GAA0728605.1"/>
    <property type="molecule type" value="Genomic_DNA"/>
</dbReference>
<keyword evidence="7" id="KW-1003">Cell membrane</keyword>
<keyword evidence="10" id="KW-0406">Ion transport</keyword>
<gene>
    <name evidence="14" type="ORF">GCM10008905_27760</name>
</gene>
<keyword evidence="15" id="KW-1185">Reference proteome</keyword>
<dbReference type="InterPro" id="IPR048279">
    <property type="entry name" value="MdtK-like"/>
</dbReference>
<keyword evidence="5" id="KW-0813">Transport</keyword>
<feature type="transmembrane region" description="Helical" evidence="13">
    <location>
        <begin position="413"/>
        <end position="432"/>
    </location>
</feature>
<evidence type="ECO:0000256" key="6">
    <source>
        <dbReference type="ARBA" id="ARBA00022449"/>
    </source>
</evidence>
<dbReference type="Proteomes" id="UP001500339">
    <property type="component" value="Unassembled WGS sequence"/>
</dbReference>
<sequence>MSDLTKGNEGKLIFYFTLPMLIGNVFQQLYNTVDSIIVGRTLGKEALGAVGVSFPIIFLLASLIMGITMGSTILIAQYYGAKDMKKLKKTIDTTYIILFVSSLIVTIVGIVFSGSILRILGTPQEMIKNAQIYLNITFIGIFGMFGYNSISAILRGLGDSKTPLYFLIISTVINIVLDLVFILVFHWGVAGAAWATIIAQACSFAFGIYYLNKNHDILKFNIKTMKFDKEIFKKSLKIGLPSGVQQMLFSLGMMGLQGMVNSYGTDTVAAYTAASKIDSFSSMPIMNFGAAISAFVGQNLGANKPERVKNGYKATLLMSTVISLGVTIIVILFRRPLLAMFNTDPEVIKVGVRYLVIIPSFYTVISFMFITSGVIRGAGDTLIPMFISILTLWFIRLPIAYILSSKIGSDGLWWGTPVAWTMGAILTFGYFLKGKWKSKAVTVNNLREATEM</sequence>
<dbReference type="RefSeq" id="WP_343770597.1">
    <property type="nucleotide sequence ID" value="NZ_BAAACF010000003.1"/>
</dbReference>
<dbReference type="InterPro" id="IPR050222">
    <property type="entry name" value="MATE_MdtK"/>
</dbReference>
<name>A0ABP3UDZ1_9CLOT</name>
<dbReference type="PANTHER" id="PTHR43298">
    <property type="entry name" value="MULTIDRUG RESISTANCE PROTEIN NORM-RELATED"/>
    <property type="match status" value="1"/>
</dbReference>
<keyword evidence="9 13" id="KW-1133">Transmembrane helix</keyword>
<comment type="function">
    <text evidence="1">Multidrug efflux pump.</text>
</comment>
<comment type="similarity">
    <text evidence="3">Belongs to the multi antimicrobial extrusion (MATE) (TC 2.A.66.1) family.</text>
</comment>
<comment type="caution">
    <text evidence="14">The sequence shown here is derived from an EMBL/GenBank/DDBJ whole genome shotgun (WGS) entry which is preliminary data.</text>
</comment>